<dbReference type="STRING" id="1169540.A0A0G4EPS7"/>
<feature type="transmembrane region" description="Helical" evidence="8">
    <location>
        <begin position="78"/>
        <end position="97"/>
    </location>
</feature>
<feature type="transmembrane region" description="Helical" evidence="8">
    <location>
        <begin position="430"/>
        <end position="453"/>
    </location>
</feature>
<feature type="region of interest" description="Disordered" evidence="7">
    <location>
        <begin position="1"/>
        <end position="69"/>
    </location>
</feature>
<evidence type="ECO:0000256" key="2">
    <source>
        <dbReference type="ARBA" id="ARBA00005262"/>
    </source>
</evidence>
<gene>
    <name evidence="9" type="ORF">Vbra_22473</name>
</gene>
<evidence type="ECO:0000256" key="3">
    <source>
        <dbReference type="ARBA" id="ARBA00022475"/>
    </source>
</evidence>
<organism evidence="9 10">
    <name type="scientific">Vitrella brassicaformis (strain CCMP3155)</name>
    <dbReference type="NCBI Taxonomy" id="1169540"/>
    <lineage>
        <taxon>Eukaryota</taxon>
        <taxon>Sar</taxon>
        <taxon>Alveolata</taxon>
        <taxon>Colpodellida</taxon>
        <taxon>Vitrellaceae</taxon>
        <taxon>Vitrella</taxon>
    </lineage>
</organism>
<feature type="transmembrane region" description="Helical" evidence="8">
    <location>
        <begin position="177"/>
        <end position="197"/>
    </location>
</feature>
<dbReference type="OMA" id="VWGMART"/>
<evidence type="ECO:0000256" key="5">
    <source>
        <dbReference type="ARBA" id="ARBA00022989"/>
    </source>
</evidence>
<evidence type="ECO:0000256" key="7">
    <source>
        <dbReference type="SAM" id="MobiDB-lite"/>
    </source>
</evidence>
<feature type="transmembrane region" description="Helical" evidence="8">
    <location>
        <begin position="385"/>
        <end position="418"/>
    </location>
</feature>
<evidence type="ECO:0000256" key="6">
    <source>
        <dbReference type="ARBA" id="ARBA00023136"/>
    </source>
</evidence>
<dbReference type="GO" id="GO:0015109">
    <property type="term" value="F:chromate transmembrane transporter activity"/>
    <property type="evidence" value="ECO:0007669"/>
    <property type="project" value="InterPro"/>
</dbReference>
<dbReference type="EMBL" id="CDMY01000290">
    <property type="protein sequence ID" value="CEL99834.1"/>
    <property type="molecule type" value="Genomic_DNA"/>
</dbReference>
<evidence type="ECO:0000313" key="9">
    <source>
        <dbReference type="EMBL" id="CEL99834.1"/>
    </source>
</evidence>
<proteinExistence type="inferred from homology"/>
<dbReference type="VEuPathDB" id="CryptoDB:Vbra_22473"/>
<keyword evidence="6 8" id="KW-0472">Membrane</keyword>
<accession>A0A0G4EPS7</accession>
<evidence type="ECO:0000256" key="4">
    <source>
        <dbReference type="ARBA" id="ARBA00022692"/>
    </source>
</evidence>
<sequence>MQPKGEDARTLEMRTNGTPTTEIGKVKEVATSEGRGDSDDQTKDDQTSLEIDKDQDDETKAREDEEGRHEGWRGILTGFGYLGFVAFGGPMAHLGIYEKEFVERRKWISMGVFTEMIALGQCLPGPTSTQISFALGTTQAGLLGGIATGLMFLLPGFIIQTFAGYGLGELLKLPDSWIRGLTGGLGTAGVALVWSAAYGLGKKLLTDWVTQGLGVFSAVIAYYHTEAWTFPTLIVFGGIVTTIQHTIRHHDLTLKNETTLSTKVGKGIPLWLGGVLLFSWAAILIIMVCVRPTVPYEDAPPLHWFEAFYRIGSFIFGGGQVVLPMILETVVQFDRCDPDAGTTCVDKELPTVRDGGPSWISQEEFLTGLAVAQAMPGPLFNISGYIGVLVGGAGGAFLCWIGLFLPGILLIFGVLPFWTSLRKTQVYRRALPGLNASAVGLVFAACAQLSLSALNTSPFPHAAVCIGFIAFAMVFAFKISAPLAVIAGGALGVVAWAADMN</sequence>
<feature type="transmembrane region" description="Helical" evidence="8">
    <location>
        <begin position="459"/>
        <end position="476"/>
    </location>
</feature>
<evidence type="ECO:0008006" key="11">
    <source>
        <dbReference type="Google" id="ProtNLM"/>
    </source>
</evidence>
<evidence type="ECO:0000256" key="8">
    <source>
        <dbReference type="SAM" id="Phobius"/>
    </source>
</evidence>
<comment type="similarity">
    <text evidence="2">Belongs to the chromate ion transporter (CHR) (TC 2.A.51) family.</text>
</comment>
<dbReference type="PIRSF" id="PIRSF004810">
    <property type="entry name" value="ChrA"/>
    <property type="match status" value="1"/>
</dbReference>
<dbReference type="InterPro" id="IPR014047">
    <property type="entry name" value="Chr_Tranpt_l_chain"/>
</dbReference>
<dbReference type="PANTHER" id="PTHR33567:SF3">
    <property type="entry name" value="CHROMATE ION TRANSPORTER (EUROFUNG)"/>
    <property type="match status" value="1"/>
</dbReference>
<evidence type="ECO:0000256" key="1">
    <source>
        <dbReference type="ARBA" id="ARBA00004651"/>
    </source>
</evidence>
<dbReference type="OrthoDB" id="2160638at2759"/>
<dbReference type="GO" id="GO:0005886">
    <property type="term" value="C:plasma membrane"/>
    <property type="evidence" value="ECO:0007669"/>
    <property type="project" value="UniProtKB-SubCell"/>
</dbReference>
<keyword evidence="10" id="KW-1185">Reference proteome</keyword>
<keyword evidence="5 8" id="KW-1133">Transmembrane helix</keyword>
<dbReference type="InterPro" id="IPR003370">
    <property type="entry name" value="Chromate_transpt"/>
</dbReference>
<dbReference type="Proteomes" id="UP000041254">
    <property type="component" value="Unassembled WGS sequence"/>
</dbReference>
<feature type="transmembrane region" description="Helical" evidence="8">
    <location>
        <begin position="140"/>
        <end position="165"/>
    </location>
</feature>
<name>A0A0G4EPS7_VITBC</name>
<feature type="compositionally biased region" description="Basic and acidic residues" evidence="7">
    <location>
        <begin position="1"/>
        <end position="12"/>
    </location>
</feature>
<dbReference type="PANTHER" id="PTHR33567">
    <property type="entry name" value="CHROMATE ION TRANSPORTER (EUROFUNG)"/>
    <property type="match status" value="1"/>
</dbReference>
<dbReference type="InParanoid" id="A0A0G4EPS7"/>
<dbReference type="Pfam" id="PF02417">
    <property type="entry name" value="Chromate_transp"/>
    <property type="match status" value="2"/>
</dbReference>
<feature type="compositionally biased region" description="Basic and acidic residues" evidence="7">
    <location>
        <begin position="24"/>
        <end position="69"/>
    </location>
</feature>
<reference evidence="9 10" key="1">
    <citation type="submission" date="2014-11" db="EMBL/GenBank/DDBJ databases">
        <authorList>
            <person name="Zhu J."/>
            <person name="Qi W."/>
            <person name="Song R."/>
        </authorList>
    </citation>
    <scope>NUCLEOTIDE SEQUENCE [LARGE SCALE GENOMIC DNA]</scope>
</reference>
<feature type="transmembrane region" description="Helical" evidence="8">
    <location>
        <begin position="268"/>
        <end position="294"/>
    </location>
</feature>
<comment type="subcellular location">
    <subcellularLocation>
        <location evidence="1">Cell membrane</location>
        <topology evidence="1">Multi-pass membrane protein</topology>
    </subcellularLocation>
</comment>
<dbReference type="AlphaFoldDB" id="A0A0G4EPS7"/>
<keyword evidence="4 8" id="KW-0812">Transmembrane</keyword>
<feature type="transmembrane region" description="Helical" evidence="8">
    <location>
        <begin position="481"/>
        <end position="498"/>
    </location>
</feature>
<evidence type="ECO:0000313" key="10">
    <source>
        <dbReference type="Proteomes" id="UP000041254"/>
    </source>
</evidence>
<protein>
    <recommendedName>
        <fullName evidence="11">Chromate transporter</fullName>
    </recommendedName>
</protein>
<keyword evidence="3" id="KW-1003">Cell membrane</keyword>